<dbReference type="Gene3D" id="2.60.40.10">
    <property type="entry name" value="Immunoglobulins"/>
    <property type="match status" value="1"/>
</dbReference>
<name>A0A6S6U3V6_9BACT</name>
<dbReference type="AlphaFoldDB" id="A0A6S6U3V6"/>
<dbReference type="Pfam" id="PF16403">
    <property type="entry name" value="Bact_surface_Ig-like"/>
    <property type="match status" value="1"/>
</dbReference>
<organism evidence="2">
    <name type="scientific">uncultured Sulfurovum sp</name>
    <dbReference type="NCBI Taxonomy" id="269237"/>
    <lineage>
        <taxon>Bacteria</taxon>
        <taxon>Pseudomonadati</taxon>
        <taxon>Campylobacterota</taxon>
        <taxon>Epsilonproteobacteria</taxon>
        <taxon>Campylobacterales</taxon>
        <taxon>Sulfurovaceae</taxon>
        <taxon>Sulfurovum</taxon>
        <taxon>environmental samples</taxon>
    </lineage>
</organism>
<gene>
    <name evidence="2" type="ORF">HELGO_WM25709</name>
</gene>
<protein>
    <recommendedName>
        <fullName evidence="1">Pesticidal crystal protein Cry22Aa Ig-like domain-containing protein</fullName>
    </recommendedName>
</protein>
<sequence>YLIYTPGVFKGHMQYGLGYTVSNGKWQTHRRNLQKDIAYFDNRVKFVSLKSFVLKGNGKIDNILTEQIKLMKKEKLIKKKKLVKKKSIKKNKQKKVSKKVFKKATNTLPVITLKGAKFLQLNLNEIYVEEGVSAYDKEDGDINVVSMENIDNNQIGRYMVLYMATDSHGNMALDKRYVYVGNMKIEEKKINLDDYENEENDDASRDEKRDFLEQKEQIRVWEKELTLSEKALVNREKNSNKN</sequence>
<proteinExistence type="predicted"/>
<reference evidence="2" key="1">
    <citation type="submission" date="2020-01" db="EMBL/GenBank/DDBJ databases">
        <authorList>
            <person name="Meier V. D."/>
            <person name="Meier V D."/>
        </authorList>
    </citation>
    <scope>NUCLEOTIDE SEQUENCE</scope>
    <source>
        <strain evidence="2">HLG_WM_MAG_02</strain>
    </source>
</reference>
<dbReference type="InterPro" id="IPR032179">
    <property type="entry name" value="Cry22Aa_Ig-like"/>
</dbReference>
<accession>A0A6S6U3V6</accession>
<dbReference type="InterPro" id="IPR013783">
    <property type="entry name" value="Ig-like_fold"/>
</dbReference>
<feature type="non-terminal residue" evidence="2">
    <location>
        <position position="1"/>
    </location>
</feature>
<evidence type="ECO:0000259" key="1">
    <source>
        <dbReference type="Pfam" id="PF16403"/>
    </source>
</evidence>
<feature type="domain" description="Pesticidal crystal protein Cry22Aa Ig-like" evidence="1">
    <location>
        <begin position="111"/>
        <end position="180"/>
    </location>
</feature>
<evidence type="ECO:0000313" key="2">
    <source>
        <dbReference type="EMBL" id="CAA6826344.1"/>
    </source>
</evidence>
<dbReference type="EMBL" id="CACVAZ010000210">
    <property type="protein sequence ID" value="CAA6826344.1"/>
    <property type="molecule type" value="Genomic_DNA"/>
</dbReference>